<reference evidence="1 2" key="1">
    <citation type="submission" date="2017-09" db="EMBL/GenBank/DDBJ databases">
        <title>Large-scale bioinformatics analysis of Bacillus genomes uncovers conserved roles of natural products in bacterial physiology.</title>
        <authorList>
            <consortium name="Agbiome Team Llc"/>
            <person name="Bleich R.M."/>
            <person name="Grubbs K.J."/>
            <person name="Santa Maria K.C."/>
            <person name="Allen S.E."/>
            <person name="Farag S."/>
            <person name="Shank E.A."/>
            <person name="Bowers A."/>
        </authorList>
    </citation>
    <scope>NUCLEOTIDE SEQUENCE [LARGE SCALE GENOMIC DNA]</scope>
    <source>
        <strain evidence="1 2">AFS065610</strain>
    </source>
</reference>
<dbReference type="EMBL" id="NVIY01000069">
    <property type="protein sequence ID" value="PGD27250.1"/>
    <property type="molecule type" value="Genomic_DNA"/>
</dbReference>
<gene>
    <name evidence="1" type="ORF">COM27_30560</name>
</gene>
<name>A0A2B6R1F4_9BACI</name>
<evidence type="ECO:0000313" key="1">
    <source>
        <dbReference type="EMBL" id="PGD27250.1"/>
    </source>
</evidence>
<dbReference type="AlphaFoldDB" id="A0A2B6R1F4"/>
<evidence type="ECO:0000313" key="2">
    <source>
        <dbReference type="Proteomes" id="UP000223472"/>
    </source>
</evidence>
<protein>
    <submittedName>
        <fullName evidence="1">Uncharacterized protein</fullName>
    </submittedName>
</protein>
<sequence length="70" mass="8010">MAFFMSVSVSNELQLFAQKIQSVLSPNALRDLARDFVWYNEPINIDSKPICILDSNAFHSYRFPSNKNGI</sequence>
<comment type="caution">
    <text evidence="1">The sequence shown here is derived from an EMBL/GenBank/DDBJ whole genome shotgun (WGS) entry which is preliminary data.</text>
</comment>
<proteinExistence type="predicted"/>
<organism evidence="1 2">
    <name type="scientific">Bacillus wiedmannii</name>
    <dbReference type="NCBI Taxonomy" id="1890302"/>
    <lineage>
        <taxon>Bacteria</taxon>
        <taxon>Bacillati</taxon>
        <taxon>Bacillota</taxon>
        <taxon>Bacilli</taxon>
        <taxon>Bacillales</taxon>
        <taxon>Bacillaceae</taxon>
        <taxon>Bacillus</taxon>
        <taxon>Bacillus cereus group</taxon>
    </lineage>
</organism>
<accession>A0A2B6R1F4</accession>
<dbReference type="Proteomes" id="UP000223472">
    <property type="component" value="Unassembled WGS sequence"/>
</dbReference>